<keyword evidence="4 18" id="KW-0812">Transmembrane</keyword>
<dbReference type="Pfam" id="PF04750">
    <property type="entry name" value="Far-17a_AIG1"/>
    <property type="match status" value="1"/>
</dbReference>
<evidence type="ECO:0000256" key="9">
    <source>
        <dbReference type="ARBA" id="ARBA00047863"/>
    </source>
</evidence>
<proteinExistence type="inferred from homology"/>
<comment type="catalytic activity">
    <reaction evidence="12">
        <text>9-(9Z-octadecenoyloxy)-octadecanoate + H2O = 9-hydroxy-octadecanoate + (9Z)-octadecenoate + H(+)</text>
        <dbReference type="Rhea" id="RHEA:52048"/>
        <dbReference type="ChEBI" id="CHEBI:15377"/>
        <dbReference type="ChEBI" id="CHEBI:15378"/>
        <dbReference type="ChEBI" id="CHEBI:30823"/>
        <dbReference type="ChEBI" id="CHEBI:136282"/>
        <dbReference type="ChEBI" id="CHEBI:136286"/>
    </reaction>
    <physiologicalReaction direction="left-to-right" evidence="12">
        <dbReference type="Rhea" id="RHEA:52049"/>
    </physiologicalReaction>
</comment>
<evidence type="ECO:0000256" key="12">
    <source>
        <dbReference type="ARBA" id="ARBA00048800"/>
    </source>
</evidence>
<comment type="subcellular location">
    <subcellularLocation>
        <location evidence="2">Endomembrane system</location>
        <topology evidence="2">Multi-pass membrane protein</topology>
    </subcellularLocation>
</comment>
<reference evidence="19 20" key="1">
    <citation type="submission" date="2009-03" db="EMBL/GenBank/DDBJ databases">
        <authorList>
            <person name="Warren W."/>
            <person name="Ye L."/>
            <person name="Minx P."/>
            <person name="Worley K."/>
            <person name="Gibbs R."/>
            <person name="Wilson R.K."/>
        </authorList>
    </citation>
    <scope>NUCLEOTIDE SEQUENCE [LARGE SCALE GENOMIC DNA]</scope>
</reference>
<evidence type="ECO:0000256" key="3">
    <source>
        <dbReference type="ARBA" id="ARBA00009300"/>
    </source>
</evidence>
<evidence type="ECO:0000256" key="14">
    <source>
        <dbReference type="ARBA" id="ARBA00049296"/>
    </source>
</evidence>
<reference evidence="19" key="2">
    <citation type="submission" date="2025-08" db="UniProtKB">
        <authorList>
            <consortium name="Ensembl"/>
        </authorList>
    </citation>
    <scope>IDENTIFICATION</scope>
</reference>
<comment type="catalytic activity">
    <reaction evidence="15">
        <text>13-(9Z-hexadecenoyloxy)-octadecanoate + H2O = 13-hydroxy-octadecanoate + (9Z)-hexadecenoate + H(+)</text>
        <dbReference type="Rhea" id="RHEA:52076"/>
        <dbReference type="ChEBI" id="CHEBI:15377"/>
        <dbReference type="ChEBI" id="CHEBI:15378"/>
        <dbReference type="ChEBI" id="CHEBI:32372"/>
        <dbReference type="ChEBI" id="CHEBI:136304"/>
        <dbReference type="ChEBI" id="CHEBI:136315"/>
    </reaction>
    <physiologicalReaction direction="left-to-right" evidence="15">
        <dbReference type="Rhea" id="RHEA:52077"/>
    </physiologicalReaction>
</comment>
<comment type="catalytic activity">
    <reaction evidence="16">
        <text>12-(9Z-hexadecenoyloxy)-octadecanoate + H2O = 12-hydroxyoctadecanoate + (9Z)-hexadecenoate + H(+)</text>
        <dbReference type="Rhea" id="RHEA:52072"/>
        <dbReference type="ChEBI" id="CHEBI:15377"/>
        <dbReference type="ChEBI" id="CHEBI:15378"/>
        <dbReference type="ChEBI" id="CHEBI:32372"/>
        <dbReference type="ChEBI" id="CHEBI:84201"/>
        <dbReference type="ChEBI" id="CHEBI:136312"/>
    </reaction>
    <physiologicalReaction direction="left-to-right" evidence="16">
        <dbReference type="Rhea" id="RHEA:52073"/>
    </physiologicalReaction>
</comment>
<evidence type="ECO:0000256" key="15">
    <source>
        <dbReference type="ARBA" id="ARBA00049322"/>
    </source>
</evidence>
<comment type="catalytic activity">
    <reaction evidence="14">
        <text>13-(9Z-octadecenoyloxy)-octadecanoate + H2O = 13-hydroxy-octadecanoate + (9Z)-octadecenoate + H(+)</text>
        <dbReference type="Rhea" id="RHEA:52064"/>
        <dbReference type="ChEBI" id="CHEBI:15377"/>
        <dbReference type="ChEBI" id="CHEBI:15378"/>
        <dbReference type="ChEBI" id="CHEBI:30823"/>
        <dbReference type="ChEBI" id="CHEBI:136303"/>
        <dbReference type="ChEBI" id="CHEBI:136304"/>
    </reaction>
    <physiologicalReaction direction="left-to-right" evidence="14">
        <dbReference type="Rhea" id="RHEA:52065"/>
    </physiologicalReaction>
</comment>
<dbReference type="GO" id="GO:0016020">
    <property type="term" value="C:membrane"/>
    <property type="evidence" value="ECO:0007669"/>
    <property type="project" value="InterPro"/>
</dbReference>
<evidence type="ECO:0000313" key="19">
    <source>
        <dbReference type="Ensembl" id="ENSCJAP00000087213.1"/>
    </source>
</evidence>
<evidence type="ECO:0000313" key="20">
    <source>
        <dbReference type="Proteomes" id="UP000008225"/>
    </source>
</evidence>
<gene>
    <name evidence="19" type="primary">AIG1</name>
</gene>
<feature type="compositionally biased region" description="Polar residues" evidence="17">
    <location>
        <begin position="78"/>
        <end position="87"/>
    </location>
</feature>
<name>A0A8I3WB86_CALJA</name>
<evidence type="ECO:0000256" key="13">
    <source>
        <dbReference type="ARBA" id="ARBA00049221"/>
    </source>
</evidence>
<comment type="catalytic activity">
    <reaction evidence="9">
        <text>9-hexadecanoyloxy-octadecanoate + H2O = 9-hydroxy-octadecanoate + hexadecanoate + H(+)</text>
        <dbReference type="Rhea" id="RHEA:52052"/>
        <dbReference type="ChEBI" id="CHEBI:7896"/>
        <dbReference type="ChEBI" id="CHEBI:15377"/>
        <dbReference type="ChEBI" id="CHEBI:15378"/>
        <dbReference type="ChEBI" id="CHEBI:83670"/>
        <dbReference type="ChEBI" id="CHEBI:136286"/>
    </reaction>
    <physiologicalReaction direction="left-to-right" evidence="9">
        <dbReference type="Rhea" id="RHEA:52053"/>
    </physiologicalReaction>
</comment>
<feature type="compositionally biased region" description="Basic residues" evidence="17">
    <location>
        <begin position="148"/>
        <end position="181"/>
    </location>
</feature>
<dbReference type="PANTHER" id="PTHR10989">
    <property type="entry name" value="ANDROGEN-INDUCED PROTEIN 1-RELATED"/>
    <property type="match status" value="1"/>
</dbReference>
<dbReference type="Ensembl" id="ENSCJAT00000148058.1">
    <property type="protein sequence ID" value="ENSCJAP00000087213.1"/>
    <property type="gene ID" value="ENSCJAG00000019215.6"/>
</dbReference>
<evidence type="ECO:0000256" key="17">
    <source>
        <dbReference type="SAM" id="MobiDB-lite"/>
    </source>
</evidence>
<evidence type="ECO:0000256" key="8">
    <source>
        <dbReference type="ARBA" id="ARBA00047427"/>
    </source>
</evidence>
<evidence type="ECO:0000256" key="16">
    <source>
        <dbReference type="ARBA" id="ARBA00049428"/>
    </source>
</evidence>
<evidence type="ECO:0000256" key="6">
    <source>
        <dbReference type="ARBA" id="ARBA00023136"/>
    </source>
</evidence>
<feature type="transmembrane region" description="Helical" evidence="18">
    <location>
        <begin position="365"/>
        <end position="383"/>
    </location>
</feature>
<feature type="transmembrane region" description="Helical" evidence="18">
    <location>
        <begin position="297"/>
        <end position="320"/>
    </location>
</feature>
<dbReference type="Proteomes" id="UP000008225">
    <property type="component" value="Chromosome 4"/>
</dbReference>
<feature type="transmembrane region" description="Helical" evidence="18">
    <location>
        <begin position="256"/>
        <end position="276"/>
    </location>
</feature>
<keyword evidence="5 18" id="KW-1133">Transmembrane helix</keyword>
<evidence type="ECO:0000256" key="1">
    <source>
        <dbReference type="ARBA" id="ARBA00000923"/>
    </source>
</evidence>
<organism evidence="19 20">
    <name type="scientific">Callithrix jacchus</name>
    <name type="common">White-tufted-ear marmoset</name>
    <name type="synonym">Simia Jacchus</name>
    <dbReference type="NCBI Taxonomy" id="9483"/>
    <lineage>
        <taxon>Eukaryota</taxon>
        <taxon>Metazoa</taxon>
        <taxon>Chordata</taxon>
        <taxon>Craniata</taxon>
        <taxon>Vertebrata</taxon>
        <taxon>Euteleostomi</taxon>
        <taxon>Mammalia</taxon>
        <taxon>Eutheria</taxon>
        <taxon>Euarchontoglires</taxon>
        <taxon>Primates</taxon>
        <taxon>Haplorrhini</taxon>
        <taxon>Platyrrhini</taxon>
        <taxon>Cebidae</taxon>
        <taxon>Callitrichinae</taxon>
        <taxon>Callithrix</taxon>
        <taxon>Callithrix</taxon>
    </lineage>
</organism>
<evidence type="ECO:0000256" key="18">
    <source>
        <dbReference type="SAM" id="Phobius"/>
    </source>
</evidence>
<protein>
    <submittedName>
        <fullName evidence="19">Androgen induced 1</fullName>
    </submittedName>
</protein>
<reference evidence="19" key="3">
    <citation type="submission" date="2025-09" db="UniProtKB">
        <authorList>
            <consortium name="Ensembl"/>
        </authorList>
    </citation>
    <scope>IDENTIFICATION</scope>
</reference>
<comment type="catalytic activity">
    <reaction evidence="10">
        <text>12-octadecanoyloxy-octadecanoate + H2O = 12-hydroxyoctadecanoate + octadecanoate + H(+)</text>
        <dbReference type="Rhea" id="RHEA:52080"/>
        <dbReference type="ChEBI" id="CHEBI:15377"/>
        <dbReference type="ChEBI" id="CHEBI:15378"/>
        <dbReference type="ChEBI" id="CHEBI:25629"/>
        <dbReference type="ChEBI" id="CHEBI:84201"/>
        <dbReference type="ChEBI" id="CHEBI:136330"/>
    </reaction>
    <physiologicalReaction direction="left-to-right" evidence="10">
        <dbReference type="Rhea" id="RHEA:52081"/>
    </physiologicalReaction>
</comment>
<dbReference type="InterPro" id="IPR006838">
    <property type="entry name" value="ADTRP_AIG1"/>
</dbReference>
<keyword evidence="20" id="KW-1185">Reference proteome</keyword>
<sequence length="389" mass="42982">KLYWSKIVKVTRGCLCSGLHPTFTRPPDTFARSTCSWPTATTPGRVAAIPGWRNHLRALRSPPSVQVPRPLARPGAHSPQTPLSPGAQSAFPEPPSHPEVAPTPRTPRGRPPAGCPGTLRTQDHNDEGDERDDATPPARPRPAVGSVRKPHHAPTGRPRARGRAGPRGRAPRPTPRPRPRPGSHGVRPRAPGASRPPSSPPSPPRPLANMALVPCQVLRVAILLSYCSILCNYKAIEMPSHQTYGGSWKFLTFIDLVIQAVFFGICVLTDLSSLLTRGSGNQEQERQLKKLISLRDWMLAVLAFPVGVFVVAVFWIIYAYDREMIYPKLLDNFIPGWLNHGMHTTVLPFILIEMRTSHHQYPSRSSGLTAICTFSVGYILWYGRRERKA</sequence>
<evidence type="ECO:0000256" key="4">
    <source>
        <dbReference type="ARBA" id="ARBA00022692"/>
    </source>
</evidence>
<comment type="catalytic activity">
    <reaction evidence="1">
        <text>9-(9Z-hexadecenoyloxy)-octadecanoate + H2O = (9Z)-hexadecenoate + 9-hydroxy-octadecanoate + H(+)</text>
        <dbReference type="Rhea" id="RHEA:52068"/>
        <dbReference type="ChEBI" id="CHEBI:15377"/>
        <dbReference type="ChEBI" id="CHEBI:15378"/>
        <dbReference type="ChEBI" id="CHEBI:32372"/>
        <dbReference type="ChEBI" id="CHEBI:136286"/>
        <dbReference type="ChEBI" id="CHEBI:136309"/>
    </reaction>
    <physiologicalReaction direction="left-to-right" evidence="1">
        <dbReference type="Rhea" id="RHEA:52069"/>
    </physiologicalReaction>
</comment>
<evidence type="ECO:0000256" key="10">
    <source>
        <dbReference type="ARBA" id="ARBA00048680"/>
    </source>
</evidence>
<comment type="catalytic activity">
    <reaction evidence="8">
        <text>13-octadecanoyloxy-octadecanoate + H2O = 13-hydroxy-octadecanoate + octadecanoate + H(+)</text>
        <dbReference type="Rhea" id="RHEA:52084"/>
        <dbReference type="ChEBI" id="CHEBI:15377"/>
        <dbReference type="ChEBI" id="CHEBI:15378"/>
        <dbReference type="ChEBI" id="CHEBI:25629"/>
        <dbReference type="ChEBI" id="CHEBI:136304"/>
        <dbReference type="ChEBI" id="CHEBI:136335"/>
    </reaction>
    <physiologicalReaction direction="left-to-right" evidence="8">
        <dbReference type="Rhea" id="RHEA:52085"/>
    </physiologicalReaction>
</comment>
<dbReference type="GO" id="GO:0012505">
    <property type="term" value="C:endomembrane system"/>
    <property type="evidence" value="ECO:0007669"/>
    <property type="project" value="UniProtKB-SubCell"/>
</dbReference>
<dbReference type="AlphaFoldDB" id="A0A8I3WB86"/>
<feature type="region of interest" description="Disordered" evidence="17">
    <location>
        <begin position="59"/>
        <end position="205"/>
    </location>
</feature>
<comment type="similarity">
    <text evidence="3">Belongs to the AIG1 family.</text>
</comment>
<dbReference type="GeneTree" id="ENSGT00940000158696"/>
<evidence type="ECO:0000256" key="7">
    <source>
        <dbReference type="ARBA" id="ARBA00047368"/>
    </source>
</evidence>
<dbReference type="PANTHER" id="PTHR10989:SF11">
    <property type="entry name" value="ANDROGEN-INDUCED GENE 1 PROTEIN"/>
    <property type="match status" value="1"/>
</dbReference>
<comment type="catalytic activity">
    <reaction evidence="7">
        <text>12-hexadecanoyloxy-octadecanoate + H2O = 12-hydroxyoctadecanoate + hexadecanoate + H(+)</text>
        <dbReference type="Rhea" id="RHEA:52056"/>
        <dbReference type="ChEBI" id="CHEBI:7896"/>
        <dbReference type="ChEBI" id="CHEBI:15377"/>
        <dbReference type="ChEBI" id="CHEBI:15378"/>
        <dbReference type="ChEBI" id="CHEBI:83677"/>
        <dbReference type="ChEBI" id="CHEBI:84201"/>
    </reaction>
    <physiologicalReaction direction="left-to-right" evidence="7">
        <dbReference type="Rhea" id="RHEA:52057"/>
    </physiologicalReaction>
</comment>
<comment type="catalytic activity">
    <reaction evidence="13">
        <text>9-octadecanoyloxy-octadecanoate + H2O = 9-hydroxy-octadecanoate + octadecanoate + H(+)</text>
        <dbReference type="Rhea" id="RHEA:52096"/>
        <dbReference type="ChEBI" id="CHEBI:15377"/>
        <dbReference type="ChEBI" id="CHEBI:15378"/>
        <dbReference type="ChEBI" id="CHEBI:25629"/>
        <dbReference type="ChEBI" id="CHEBI:136286"/>
        <dbReference type="ChEBI" id="CHEBI:136373"/>
    </reaction>
    <physiologicalReaction direction="left-to-right" evidence="13">
        <dbReference type="Rhea" id="RHEA:52097"/>
    </physiologicalReaction>
</comment>
<evidence type="ECO:0000256" key="11">
    <source>
        <dbReference type="ARBA" id="ARBA00048701"/>
    </source>
</evidence>
<evidence type="ECO:0000256" key="2">
    <source>
        <dbReference type="ARBA" id="ARBA00004127"/>
    </source>
</evidence>
<keyword evidence="6 18" id="KW-0472">Membrane</keyword>
<accession>A0A8I3WB86</accession>
<evidence type="ECO:0000256" key="5">
    <source>
        <dbReference type="ARBA" id="ARBA00022989"/>
    </source>
</evidence>
<comment type="catalytic activity">
    <reaction evidence="11">
        <text>12-(9Z-octadecenoyloxy)-octadecanoate + H2O = 12-hydroxyoctadecanoate + (9Z)-octadecenoate + H(+)</text>
        <dbReference type="Rhea" id="RHEA:52060"/>
        <dbReference type="ChEBI" id="CHEBI:15377"/>
        <dbReference type="ChEBI" id="CHEBI:15378"/>
        <dbReference type="ChEBI" id="CHEBI:30823"/>
        <dbReference type="ChEBI" id="CHEBI:84201"/>
        <dbReference type="ChEBI" id="CHEBI:136302"/>
    </reaction>
    <physiologicalReaction direction="left-to-right" evidence="11">
        <dbReference type="Rhea" id="RHEA:52061"/>
    </physiologicalReaction>
</comment>